<dbReference type="Gene3D" id="1.10.260.80">
    <property type="match status" value="1"/>
</dbReference>
<dbReference type="InterPro" id="IPR006439">
    <property type="entry name" value="HAD-SF_hydro_IA"/>
</dbReference>
<proteinExistence type="predicted"/>
<dbReference type="SFLD" id="SFLDG01129">
    <property type="entry name" value="C1.5:_HAD__Beta-PGM__Phosphata"/>
    <property type="match status" value="1"/>
</dbReference>
<keyword evidence="2" id="KW-1185">Reference proteome</keyword>
<evidence type="ECO:0000313" key="1">
    <source>
        <dbReference type="EMBL" id="UOO91039.1"/>
    </source>
</evidence>
<dbReference type="Proteomes" id="UP000832011">
    <property type="component" value="Chromosome"/>
</dbReference>
<dbReference type="InterPro" id="IPR036412">
    <property type="entry name" value="HAD-like_sf"/>
</dbReference>
<dbReference type="Gene3D" id="3.40.50.1000">
    <property type="entry name" value="HAD superfamily/HAD-like"/>
    <property type="match status" value="1"/>
</dbReference>
<dbReference type="EMBL" id="CP091511">
    <property type="protein sequence ID" value="UOO91039.1"/>
    <property type="molecule type" value="Genomic_DNA"/>
</dbReference>
<dbReference type="InterPro" id="IPR041492">
    <property type="entry name" value="HAD_2"/>
</dbReference>
<dbReference type="PANTHER" id="PTHR43885:SF1">
    <property type="entry name" value="SUPERFAMILY HYDROLASE, PUTATIVE (AFU_ORTHOLOGUE AFUA_4G13290)-RELATED"/>
    <property type="match status" value="1"/>
</dbReference>
<organism evidence="1 2">
    <name type="scientific">Vitreoscilla massiliensis</name>
    <dbReference type="NCBI Taxonomy" id="1689272"/>
    <lineage>
        <taxon>Bacteria</taxon>
        <taxon>Pseudomonadati</taxon>
        <taxon>Pseudomonadota</taxon>
        <taxon>Betaproteobacteria</taxon>
        <taxon>Neisseriales</taxon>
        <taxon>Neisseriaceae</taxon>
        <taxon>Vitreoscilla</taxon>
    </lineage>
</organism>
<protein>
    <submittedName>
        <fullName evidence="1">HAD family hydrolase</fullName>
    </submittedName>
</protein>
<name>A0ABY4E6Y9_9NEIS</name>
<dbReference type="SUPFAM" id="SSF56784">
    <property type="entry name" value="HAD-like"/>
    <property type="match status" value="1"/>
</dbReference>
<reference evidence="1 2" key="1">
    <citation type="journal article" date="2022" name="Res Sq">
        <title>Evolution of multicellular longitudinally dividing oral cavity symbionts (Neisseriaceae).</title>
        <authorList>
            <person name="Nyongesa S."/>
            <person name="Weber P."/>
            <person name="Bernet E."/>
            <person name="Pullido F."/>
            <person name="Nieckarz M."/>
            <person name="Delaby M."/>
            <person name="Nieves C."/>
            <person name="Viehboeck T."/>
            <person name="Krause N."/>
            <person name="Rivera-Millot A."/>
            <person name="Nakamura A."/>
            <person name="Vischer N."/>
            <person name="VanNieuwenhze M."/>
            <person name="Brun Y."/>
            <person name="Cava F."/>
            <person name="Bulgheresi S."/>
            <person name="Veyrier F."/>
        </authorList>
    </citation>
    <scope>NUCLEOTIDE SEQUENCE [LARGE SCALE GENOMIC DNA]</scope>
    <source>
        <strain evidence="1 2">SN4</strain>
    </source>
</reference>
<keyword evidence="1" id="KW-0378">Hydrolase</keyword>
<dbReference type="RefSeq" id="WP_058305189.1">
    <property type="nucleotide sequence ID" value="NZ_CABKVG010000006.1"/>
</dbReference>
<sequence length="206" mass="23147">MNAQGLNSLRHWIFDMDGTLTIASHDFPYMRRQLGMADGDLDILAFVARQSEHDAAQMRQWLWDYEVDLAKNAIPAEGASDLVQHLHEQERKLAILTRNDKKLALITLDAIGLLDYFDEPVILGRDEAAPKPDPAGIDHILNHWQADSHDAIMVGDYEYDLSAGRGAGTHTLLVHPQANHWPELSDYYFEHCGGVLRSLVQGVVVK</sequence>
<accession>A0ABY4E6Y9</accession>
<dbReference type="GO" id="GO:0016787">
    <property type="term" value="F:hydrolase activity"/>
    <property type="evidence" value="ECO:0007669"/>
    <property type="project" value="UniProtKB-KW"/>
</dbReference>
<dbReference type="SFLD" id="SFLDS00003">
    <property type="entry name" value="Haloacid_Dehalogenase"/>
    <property type="match status" value="1"/>
</dbReference>
<gene>
    <name evidence="1" type="ORF">LVJ82_08760</name>
</gene>
<dbReference type="InterPro" id="IPR023214">
    <property type="entry name" value="HAD_sf"/>
</dbReference>
<dbReference type="PANTHER" id="PTHR43885">
    <property type="entry name" value="HALOACID DEHALOGENASE-LIKE HYDROLASE"/>
    <property type="match status" value="1"/>
</dbReference>
<evidence type="ECO:0000313" key="2">
    <source>
        <dbReference type="Proteomes" id="UP000832011"/>
    </source>
</evidence>
<dbReference type="Pfam" id="PF13419">
    <property type="entry name" value="HAD_2"/>
    <property type="match status" value="1"/>
</dbReference>
<dbReference type="NCBIfam" id="TIGR01549">
    <property type="entry name" value="HAD-SF-IA-v1"/>
    <property type="match status" value="1"/>
</dbReference>